<evidence type="ECO:0000313" key="8">
    <source>
        <dbReference type="EMBL" id="AUH02316.1"/>
    </source>
</evidence>
<dbReference type="PROSITE" id="PS50850">
    <property type="entry name" value="MFS"/>
    <property type="match status" value="1"/>
</dbReference>
<keyword evidence="5 6" id="KW-0472">Membrane</keyword>
<feature type="domain" description="Major facilitator superfamily (MFS) profile" evidence="7">
    <location>
        <begin position="3"/>
        <end position="386"/>
    </location>
</feature>
<feature type="transmembrane region" description="Helical" evidence="6">
    <location>
        <begin position="355"/>
        <end position="373"/>
    </location>
</feature>
<dbReference type="Pfam" id="PF07690">
    <property type="entry name" value="MFS_1"/>
    <property type="match status" value="1"/>
</dbReference>
<gene>
    <name evidence="8" type="ORF">CWC46_22535</name>
    <name evidence="9" type="ORF">Ser39006_022525</name>
</gene>
<feature type="transmembrane region" description="Helical" evidence="6">
    <location>
        <begin position="290"/>
        <end position="308"/>
    </location>
</feature>
<dbReference type="EMBL" id="CP025085">
    <property type="protein sequence ID" value="AUH02316.1"/>
    <property type="molecule type" value="Genomic_DNA"/>
</dbReference>
<evidence type="ECO:0000259" key="7">
    <source>
        <dbReference type="PROSITE" id="PS50850"/>
    </source>
</evidence>
<dbReference type="InterPro" id="IPR020846">
    <property type="entry name" value="MFS_dom"/>
</dbReference>
<sequence>MITYFILIFATAISALATDMLVPALNIIKEDLSVSYSTVQATISLFLIFFAIGQLLAGYLSDRVKKLYVLNGGMTVFIIGSIICSYADNAAGLLAGRALQAIGASTGPIVARSLAKECYDGKKLQRVIADIATASAVIPLLAPVLGGQMVEPWGWRSLFYFMALFGAVTILLSLFAPFRHQIAAATEQTCNYNDLIHNRAFIHGTLIVTLTFSGLLCFISLSPVIYHISIFSSPAYFSFIFFGAVACYMLGTQLAKTTIAHNVSMVISAQIISGLLFLFSGLFFPESLSLLIIAGIVFNIASGAIYPQGHTQALNVNIKIVGTATAITGFTQMIIAAVLSYLAGLVTDYVPRTDIVLGLFIIIITSGQFLFIFKSRGKTDDVNCLN</sequence>
<evidence type="ECO:0000313" key="9">
    <source>
        <dbReference type="EMBL" id="AUH06638.1"/>
    </source>
</evidence>
<feature type="transmembrane region" description="Helical" evidence="6">
    <location>
        <begin position="200"/>
        <end position="221"/>
    </location>
</feature>
<dbReference type="GO" id="GO:0005886">
    <property type="term" value="C:plasma membrane"/>
    <property type="evidence" value="ECO:0007669"/>
    <property type="project" value="UniProtKB-SubCell"/>
</dbReference>
<feature type="transmembrane region" description="Helical" evidence="6">
    <location>
        <begin position="158"/>
        <end position="179"/>
    </location>
</feature>
<feature type="transmembrane region" description="Helical" evidence="6">
    <location>
        <begin position="127"/>
        <end position="146"/>
    </location>
</feature>
<dbReference type="Proteomes" id="UP000233778">
    <property type="component" value="Chromosome"/>
</dbReference>
<evidence type="ECO:0000313" key="10">
    <source>
        <dbReference type="Proteomes" id="UP000017700"/>
    </source>
</evidence>
<protein>
    <submittedName>
        <fullName evidence="9">MFS transporter</fullName>
    </submittedName>
</protein>
<proteinExistence type="predicted"/>
<evidence type="ECO:0000313" key="11">
    <source>
        <dbReference type="Proteomes" id="UP000233778"/>
    </source>
</evidence>
<dbReference type="KEGG" id="serq:CWC46_22535"/>
<dbReference type="InterPro" id="IPR036259">
    <property type="entry name" value="MFS_trans_sf"/>
</dbReference>
<reference evidence="8 11" key="3">
    <citation type="submission" date="2017-11" db="EMBL/GenBank/DDBJ databases">
        <title>Complete genome sequence of Serratia sp. ATCC 39006 LacA.</title>
        <authorList>
            <person name="Hampton H.G."/>
            <person name="Jackson S.A."/>
            <person name="Jauregui R."/>
            <person name="Poulter G.T.M."/>
            <person name="Salmond G.P.C."/>
            <person name="Fineran P.C."/>
        </authorList>
    </citation>
    <scope>NUCLEOTIDE SEQUENCE [LARGE SCALE GENOMIC DNA]</scope>
    <source>
        <strain evidence="8 11">ATCC 39006</strain>
    </source>
</reference>
<accession>A0A2I5TPZ4</accession>
<keyword evidence="2" id="KW-1003">Cell membrane</keyword>
<dbReference type="Gene3D" id="1.20.1720.10">
    <property type="entry name" value="Multidrug resistance protein D"/>
    <property type="match status" value="1"/>
</dbReference>
<dbReference type="STRING" id="104623.Ser39006_01020"/>
<dbReference type="InterPro" id="IPR050189">
    <property type="entry name" value="MFS_Efflux_Transporters"/>
</dbReference>
<dbReference type="RefSeq" id="WP_021014292.1">
    <property type="nucleotide sequence ID" value="NZ_CP025084.1"/>
</dbReference>
<feature type="transmembrane region" description="Helical" evidence="6">
    <location>
        <begin position="41"/>
        <end position="60"/>
    </location>
</feature>
<feature type="transmembrane region" description="Helical" evidence="6">
    <location>
        <begin position="263"/>
        <end position="284"/>
    </location>
</feature>
<comment type="subcellular location">
    <subcellularLocation>
        <location evidence="1">Cell membrane</location>
        <topology evidence="1">Multi-pass membrane protein</topology>
    </subcellularLocation>
</comment>
<evidence type="ECO:0000256" key="5">
    <source>
        <dbReference type="ARBA" id="ARBA00023136"/>
    </source>
</evidence>
<dbReference type="AlphaFoldDB" id="A0A2I5TPZ4"/>
<feature type="transmembrane region" description="Helical" evidence="6">
    <location>
        <begin position="67"/>
        <end position="88"/>
    </location>
</feature>
<dbReference type="InterPro" id="IPR011701">
    <property type="entry name" value="MFS"/>
</dbReference>
<dbReference type="EMBL" id="CP025084">
    <property type="protein sequence ID" value="AUH06638.1"/>
    <property type="molecule type" value="Genomic_DNA"/>
</dbReference>
<dbReference type="Proteomes" id="UP000017700">
    <property type="component" value="Chromosome"/>
</dbReference>
<evidence type="ECO:0000256" key="4">
    <source>
        <dbReference type="ARBA" id="ARBA00022989"/>
    </source>
</evidence>
<keyword evidence="3 6" id="KW-0812">Transmembrane</keyword>
<dbReference type="KEGG" id="sera:Ser39006_022525"/>
<evidence type="ECO:0000256" key="6">
    <source>
        <dbReference type="SAM" id="Phobius"/>
    </source>
</evidence>
<feature type="transmembrane region" description="Helical" evidence="6">
    <location>
        <begin position="94"/>
        <end position="115"/>
    </location>
</feature>
<reference evidence="9" key="2">
    <citation type="submission" date="2013-09" db="EMBL/GenBank/DDBJ databases">
        <authorList>
            <person name="Wang G."/>
            <person name="Yang Y."/>
            <person name="Su Y."/>
        </authorList>
    </citation>
    <scope>NUCLEOTIDE SEQUENCE</scope>
    <source>
        <strain evidence="9">ATCC 39006</strain>
    </source>
</reference>
<dbReference type="SUPFAM" id="SSF103473">
    <property type="entry name" value="MFS general substrate transporter"/>
    <property type="match status" value="1"/>
</dbReference>
<feature type="transmembrane region" description="Helical" evidence="6">
    <location>
        <begin position="233"/>
        <end position="251"/>
    </location>
</feature>
<evidence type="ECO:0000256" key="3">
    <source>
        <dbReference type="ARBA" id="ARBA00022692"/>
    </source>
</evidence>
<name>A0A2I5TPZ4_SERS3</name>
<dbReference type="GO" id="GO:0022857">
    <property type="term" value="F:transmembrane transporter activity"/>
    <property type="evidence" value="ECO:0007669"/>
    <property type="project" value="InterPro"/>
</dbReference>
<keyword evidence="10" id="KW-1185">Reference proteome</keyword>
<dbReference type="PANTHER" id="PTHR43124">
    <property type="entry name" value="PURINE EFFLUX PUMP PBUE"/>
    <property type="match status" value="1"/>
</dbReference>
<organism evidence="9 10">
    <name type="scientific">Serratia sp. (strain ATCC 39006)</name>
    <name type="common">Prodigiosinella confusarubida</name>
    <dbReference type="NCBI Taxonomy" id="104623"/>
    <lineage>
        <taxon>Bacteria</taxon>
        <taxon>Pseudomonadati</taxon>
        <taxon>Pseudomonadota</taxon>
        <taxon>Gammaproteobacteria</taxon>
        <taxon>Enterobacterales</taxon>
        <taxon>Pectobacteriaceae</taxon>
        <taxon>Prodigiosinella</taxon>
    </lineage>
</organism>
<reference evidence="9" key="4">
    <citation type="submission" date="2017-11" db="EMBL/GenBank/DDBJ databases">
        <title>Complete genome sequence of Serratia sp. ATCC 39006.</title>
        <authorList>
            <person name="Hampton H.G."/>
            <person name="Jackson S.A."/>
            <person name="Jauregui R."/>
            <person name="Poulter G.T.M."/>
            <person name="Salmond G.P.C."/>
            <person name="Fineran P.C."/>
        </authorList>
    </citation>
    <scope>NUCLEOTIDE SEQUENCE</scope>
    <source>
        <strain evidence="9">ATCC 39006</strain>
    </source>
</reference>
<keyword evidence="4 6" id="KW-1133">Transmembrane helix</keyword>
<reference evidence="9 10" key="1">
    <citation type="journal article" date="2013" name="Genome Announc.">
        <title>Draft genome sequence of Serratia sp. strain ATCC 39006, a model bacterium for analysis of the biosynthesis and regulation of prodigiosin, a carbapenem, and gas vesicles.</title>
        <authorList>
            <person name="Fineran P.C."/>
            <person name="Iglesias Cans M.C."/>
            <person name="Ramsay J.P."/>
            <person name="Wilf N.M."/>
            <person name="Cossyleon D."/>
            <person name="McNeil M.B."/>
            <person name="Williamson N.R."/>
            <person name="Monson R.E."/>
            <person name="Becher S.A."/>
            <person name="Stanton J.A."/>
            <person name="Brugger K."/>
            <person name="Brown S.D."/>
            <person name="Salmond G.P."/>
        </authorList>
    </citation>
    <scope>NUCLEOTIDE SEQUENCE [LARGE SCALE GENOMIC DNA]</scope>
    <source>
        <strain evidence="9">ATCC 39006</strain>
        <strain evidence="10">ATCC 39006 / SC 11482</strain>
    </source>
</reference>
<feature type="transmembrane region" description="Helical" evidence="6">
    <location>
        <begin position="320"/>
        <end position="343"/>
    </location>
</feature>
<evidence type="ECO:0000256" key="1">
    <source>
        <dbReference type="ARBA" id="ARBA00004651"/>
    </source>
</evidence>
<dbReference type="PANTHER" id="PTHR43124:SF3">
    <property type="entry name" value="CHLORAMPHENICOL EFFLUX PUMP RV0191"/>
    <property type="match status" value="1"/>
</dbReference>
<evidence type="ECO:0000256" key="2">
    <source>
        <dbReference type="ARBA" id="ARBA00022475"/>
    </source>
</evidence>